<proteinExistence type="predicted"/>
<keyword evidence="3" id="KW-1185">Reference proteome</keyword>
<feature type="region of interest" description="Disordered" evidence="1">
    <location>
        <begin position="131"/>
        <end position="157"/>
    </location>
</feature>
<accession>A0A4Y2DMY6</accession>
<evidence type="ECO:0000313" key="3">
    <source>
        <dbReference type="Proteomes" id="UP000499080"/>
    </source>
</evidence>
<feature type="compositionally biased region" description="Basic and acidic residues" evidence="1">
    <location>
        <begin position="139"/>
        <end position="157"/>
    </location>
</feature>
<dbReference type="EMBL" id="BGPR01000387">
    <property type="protein sequence ID" value="GBM17376.1"/>
    <property type="molecule type" value="Genomic_DNA"/>
</dbReference>
<dbReference type="AlphaFoldDB" id="A0A4Y2DMY6"/>
<organism evidence="2 3">
    <name type="scientific">Araneus ventricosus</name>
    <name type="common">Orbweaver spider</name>
    <name type="synonym">Epeira ventricosa</name>
    <dbReference type="NCBI Taxonomy" id="182803"/>
    <lineage>
        <taxon>Eukaryota</taxon>
        <taxon>Metazoa</taxon>
        <taxon>Ecdysozoa</taxon>
        <taxon>Arthropoda</taxon>
        <taxon>Chelicerata</taxon>
        <taxon>Arachnida</taxon>
        <taxon>Araneae</taxon>
        <taxon>Araneomorphae</taxon>
        <taxon>Entelegynae</taxon>
        <taxon>Araneoidea</taxon>
        <taxon>Araneidae</taxon>
        <taxon>Araneus</taxon>
    </lineage>
</organism>
<evidence type="ECO:0000313" key="2">
    <source>
        <dbReference type="EMBL" id="GBM17376.1"/>
    </source>
</evidence>
<comment type="caution">
    <text evidence="2">The sequence shown here is derived from an EMBL/GenBank/DDBJ whole genome shotgun (WGS) entry which is preliminary data.</text>
</comment>
<reference evidence="2 3" key="1">
    <citation type="journal article" date="2019" name="Sci. Rep.">
        <title>Orb-weaving spider Araneus ventricosus genome elucidates the spidroin gene catalogue.</title>
        <authorList>
            <person name="Kono N."/>
            <person name="Nakamura H."/>
            <person name="Ohtoshi R."/>
            <person name="Moran D.A.P."/>
            <person name="Shinohara A."/>
            <person name="Yoshida Y."/>
            <person name="Fujiwara M."/>
            <person name="Mori M."/>
            <person name="Tomita M."/>
            <person name="Arakawa K."/>
        </authorList>
    </citation>
    <scope>NUCLEOTIDE SEQUENCE [LARGE SCALE GENOMIC DNA]</scope>
</reference>
<name>A0A4Y2DMY6_ARAVE</name>
<evidence type="ECO:0000256" key="1">
    <source>
        <dbReference type="SAM" id="MobiDB-lite"/>
    </source>
</evidence>
<protein>
    <submittedName>
        <fullName evidence="2">Uncharacterized protein</fullName>
    </submittedName>
</protein>
<feature type="region of interest" description="Disordered" evidence="1">
    <location>
        <begin position="16"/>
        <end position="39"/>
    </location>
</feature>
<sequence>MLYSTKSEHQAVQIADSSSQCLTGPQHYPDNGLVSGTRGEVSRNQEEVQMNLTVEKRVKLGVHTAPQSVNTFATASVPGRPWCLFSEPESVSASSPFLLPRYGEHLGTLFLSLVERTETLSVSKEDIKERTETLSVSGEDIKERPDTLSGSREDNKERPGTLIAVNVLKLF</sequence>
<gene>
    <name evidence="2" type="ORF">AVEN_13251_1</name>
</gene>
<dbReference type="Proteomes" id="UP000499080">
    <property type="component" value="Unassembled WGS sequence"/>
</dbReference>